<proteinExistence type="predicted"/>
<dbReference type="InParanoid" id="A0A0C3NDI7"/>
<protein>
    <submittedName>
        <fullName evidence="1">Uncharacterized protein</fullName>
    </submittedName>
</protein>
<gene>
    <name evidence="1" type="ORF">M404DRAFT_1008807</name>
</gene>
<evidence type="ECO:0000313" key="2">
    <source>
        <dbReference type="Proteomes" id="UP000054217"/>
    </source>
</evidence>
<sequence>MAATEYFCIGSIWKLRISMQAHKWSVSEYENNCEAAELVCNRAASAYIKNTLGTSGNLVPSITPNLASNETIRFYKDCQGFYIVPQPPHEEKQVFSVH</sequence>
<organism evidence="1 2">
    <name type="scientific">Pisolithus tinctorius Marx 270</name>
    <dbReference type="NCBI Taxonomy" id="870435"/>
    <lineage>
        <taxon>Eukaryota</taxon>
        <taxon>Fungi</taxon>
        <taxon>Dikarya</taxon>
        <taxon>Basidiomycota</taxon>
        <taxon>Agaricomycotina</taxon>
        <taxon>Agaricomycetes</taxon>
        <taxon>Agaricomycetidae</taxon>
        <taxon>Boletales</taxon>
        <taxon>Sclerodermatineae</taxon>
        <taxon>Pisolithaceae</taxon>
        <taxon>Pisolithus</taxon>
    </lineage>
</organism>
<reference evidence="1 2" key="1">
    <citation type="submission" date="2014-04" db="EMBL/GenBank/DDBJ databases">
        <authorList>
            <consortium name="DOE Joint Genome Institute"/>
            <person name="Kuo A."/>
            <person name="Kohler A."/>
            <person name="Costa M.D."/>
            <person name="Nagy L.G."/>
            <person name="Floudas D."/>
            <person name="Copeland A."/>
            <person name="Barry K.W."/>
            <person name="Cichocki N."/>
            <person name="Veneault-Fourrey C."/>
            <person name="LaButti K."/>
            <person name="Lindquist E.A."/>
            <person name="Lipzen A."/>
            <person name="Lundell T."/>
            <person name="Morin E."/>
            <person name="Murat C."/>
            <person name="Sun H."/>
            <person name="Tunlid A."/>
            <person name="Henrissat B."/>
            <person name="Grigoriev I.V."/>
            <person name="Hibbett D.S."/>
            <person name="Martin F."/>
            <person name="Nordberg H.P."/>
            <person name="Cantor M.N."/>
            <person name="Hua S.X."/>
        </authorList>
    </citation>
    <scope>NUCLEOTIDE SEQUENCE [LARGE SCALE GENOMIC DNA]</scope>
    <source>
        <strain evidence="1 2">Marx 270</strain>
    </source>
</reference>
<name>A0A0C3NDI7_PISTI</name>
<dbReference type="EMBL" id="KN832147">
    <property type="protein sequence ID" value="KIN93658.1"/>
    <property type="molecule type" value="Genomic_DNA"/>
</dbReference>
<keyword evidence="2" id="KW-1185">Reference proteome</keyword>
<reference evidence="2" key="2">
    <citation type="submission" date="2015-01" db="EMBL/GenBank/DDBJ databases">
        <title>Evolutionary Origins and Diversification of the Mycorrhizal Mutualists.</title>
        <authorList>
            <consortium name="DOE Joint Genome Institute"/>
            <consortium name="Mycorrhizal Genomics Consortium"/>
            <person name="Kohler A."/>
            <person name="Kuo A."/>
            <person name="Nagy L.G."/>
            <person name="Floudas D."/>
            <person name="Copeland A."/>
            <person name="Barry K.W."/>
            <person name="Cichocki N."/>
            <person name="Veneault-Fourrey C."/>
            <person name="LaButti K."/>
            <person name="Lindquist E.A."/>
            <person name="Lipzen A."/>
            <person name="Lundell T."/>
            <person name="Morin E."/>
            <person name="Murat C."/>
            <person name="Riley R."/>
            <person name="Ohm R."/>
            <person name="Sun H."/>
            <person name="Tunlid A."/>
            <person name="Henrissat B."/>
            <person name="Grigoriev I.V."/>
            <person name="Hibbett D.S."/>
            <person name="Martin F."/>
        </authorList>
    </citation>
    <scope>NUCLEOTIDE SEQUENCE [LARGE SCALE GENOMIC DNA]</scope>
    <source>
        <strain evidence="2">Marx 270</strain>
    </source>
</reference>
<dbReference type="AlphaFoldDB" id="A0A0C3NDI7"/>
<accession>A0A0C3NDI7</accession>
<dbReference type="HOGENOM" id="CLU_2334504_0_0_1"/>
<dbReference type="Proteomes" id="UP000054217">
    <property type="component" value="Unassembled WGS sequence"/>
</dbReference>
<evidence type="ECO:0000313" key="1">
    <source>
        <dbReference type="EMBL" id="KIN93658.1"/>
    </source>
</evidence>